<feature type="signal peptide" evidence="2">
    <location>
        <begin position="1"/>
        <end position="19"/>
    </location>
</feature>
<proteinExistence type="predicted"/>
<keyword evidence="4" id="KW-1185">Reference proteome</keyword>
<dbReference type="Pfam" id="PF09580">
    <property type="entry name" value="Spore_YhcN_YlaJ"/>
    <property type="match status" value="1"/>
</dbReference>
<dbReference type="RefSeq" id="WP_191158815.1">
    <property type="nucleotide sequence ID" value="NZ_JACXAI010000016.1"/>
</dbReference>
<gene>
    <name evidence="3" type="ORF">IC621_13355</name>
</gene>
<comment type="caution">
    <text evidence="3">The sequence shown here is derived from an EMBL/GenBank/DDBJ whole genome shotgun (WGS) entry which is preliminary data.</text>
</comment>
<keyword evidence="3" id="KW-0449">Lipoprotein</keyword>
<dbReference type="InterPro" id="IPR019076">
    <property type="entry name" value="Spore_lipoprot_YhcN/YlaJ-like"/>
</dbReference>
<evidence type="ECO:0000313" key="3">
    <source>
        <dbReference type="EMBL" id="MBD1381221.1"/>
    </source>
</evidence>
<dbReference type="Proteomes" id="UP000626844">
    <property type="component" value="Unassembled WGS sequence"/>
</dbReference>
<dbReference type="PROSITE" id="PS51257">
    <property type="entry name" value="PROKAR_LIPOPROTEIN"/>
    <property type="match status" value="1"/>
</dbReference>
<protein>
    <submittedName>
        <fullName evidence="3">YhcN/YlaJ family sporulation lipoprotein</fullName>
    </submittedName>
</protein>
<name>A0A926NH68_9BACI</name>
<feature type="compositionally biased region" description="Low complexity" evidence="1">
    <location>
        <begin position="70"/>
        <end position="81"/>
    </location>
</feature>
<dbReference type="AlphaFoldDB" id="A0A926NH68"/>
<feature type="chain" id="PRO_5039108413" evidence="2">
    <location>
        <begin position="20"/>
        <end position="238"/>
    </location>
</feature>
<feature type="region of interest" description="Disordered" evidence="1">
    <location>
        <begin position="70"/>
        <end position="96"/>
    </location>
</feature>
<accession>A0A926NH68</accession>
<sequence>MRKKVYGLAAFTLISASLAACNTDQGAMDTNDNNRTQPIGFYSNEHIGNNGDGVDNDGPVTEMMENANNGNGNREGANNGRLDNPTVPLADGDRGFERDNRFNRGDTNYHNQANEAGYYNEGDQQIADKVSNKVKKMKNVDDARTLVTRDNVYVAIDTKDRNNKDVKDKALKAAREIANGRNVQVVTDEGAFNRIRNIDNDIRNGNDRKTIDASIQDFMNDMGDAAREPVQELRNMTR</sequence>
<dbReference type="EMBL" id="JACXAI010000016">
    <property type="protein sequence ID" value="MBD1381221.1"/>
    <property type="molecule type" value="Genomic_DNA"/>
</dbReference>
<reference evidence="3" key="1">
    <citation type="submission" date="2020-09" db="EMBL/GenBank/DDBJ databases">
        <title>A novel bacterium of genus Bacillus, isolated from South China Sea.</title>
        <authorList>
            <person name="Huang H."/>
            <person name="Mo K."/>
            <person name="Hu Y."/>
        </authorList>
    </citation>
    <scope>NUCLEOTIDE SEQUENCE</scope>
    <source>
        <strain evidence="3">IB182487</strain>
    </source>
</reference>
<evidence type="ECO:0000256" key="2">
    <source>
        <dbReference type="SAM" id="SignalP"/>
    </source>
</evidence>
<keyword evidence="2" id="KW-0732">Signal</keyword>
<organism evidence="3 4">
    <name type="scientific">Metabacillus arenae</name>
    <dbReference type="NCBI Taxonomy" id="2771434"/>
    <lineage>
        <taxon>Bacteria</taxon>
        <taxon>Bacillati</taxon>
        <taxon>Bacillota</taxon>
        <taxon>Bacilli</taxon>
        <taxon>Bacillales</taxon>
        <taxon>Bacillaceae</taxon>
        <taxon>Metabacillus</taxon>
    </lineage>
</organism>
<evidence type="ECO:0000313" key="4">
    <source>
        <dbReference type="Proteomes" id="UP000626844"/>
    </source>
</evidence>
<evidence type="ECO:0000256" key="1">
    <source>
        <dbReference type="SAM" id="MobiDB-lite"/>
    </source>
</evidence>